<keyword evidence="4" id="KW-1185">Reference proteome</keyword>
<proteinExistence type="predicted"/>
<feature type="chain" id="PRO_5034007344" evidence="2">
    <location>
        <begin position="19"/>
        <end position="292"/>
    </location>
</feature>
<organism evidence="3 4">
    <name type="scientific">Imshaugia aleurites</name>
    <dbReference type="NCBI Taxonomy" id="172621"/>
    <lineage>
        <taxon>Eukaryota</taxon>
        <taxon>Fungi</taxon>
        <taxon>Dikarya</taxon>
        <taxon>Ascomycota</taxon>
        <taxon>Pezizomycotina</taxon>
        <taxon>Lecanoromycetes</taxon>
        <taxon>OSLEUM clade</taxon>
        <taxon>Lecanoromycetidae</taxon>
        <taxon>Lecanorales</taxon>
        <taxon>Lecanorineae</taxon>
        <taxon>Parmeliaceae</taxon>
        <taxon>Imshaugia</taxon>
    </lineage>
</organism>
<protein>
    <submittedName>
        <fullName evidence="3">Uncharacterized protein</fullName>
    </submittedName>
</protein>
<feature type="region of interest" description="Disordered" evidence="1">
    <location>
        <begin position="252"/>
        <end position="273"/>
    </location>
</feature>
<dbReference type="Proteomes" id="UP000664534">
    <property type="component" value="Unassembled WGS sequence"/>
</dbReference>
<evidence type="ECO:0000313" key="3">
    <source>
        <dbReference type="EMBL" id="CAF9930840.1"/>
    </source>
</evidence>
<sequence>MHSFSLLCTLLIAPSICALPLDRSKRHSVTGIFSPSLTERITDKSVRDSKEPLDLPHVYLDTTDPVTVPKLTENFGLTWAHESRNRKRSLDEEHMSSTDSVPHKRDRFHGIKHDILKWLASGGPTKGLIFHDAPEQKRDQFGRTDRSSLKVDDSIPSKQGSWSFEDEAPGKRDETITDFVDGILEPVKIDEILASQHDDVPPKNWMFKDAGRVKRDETVTELVDDILTPIEVGSDSTPELDLPRPRQGWIFSSAPPKRSNTGDSMLASEHAPMERDGGFLARVKKAVRGISS</sequence>
<comment type="caution">
    <text evidence="3">The sequence shown here is derived from an EMBL/GenBank/DDBJ whole genome shotgun (WGS) entry which is preliminary data.</text>
</comment>
<name>A0A8H3FVJ1_9LECA</name>
<feature type="region of interest" description="Disordered" evidence="1">
    <location>
        <begin position="129"/>
        <end position="171"/>
    </location>
</feature>
<accession>A0A8H3FVJ1</accession>
<gene>
    <name evidence="3" type="ORF">IMSHALPRED_008292</name>
</gene>
<evidence type="ECO:0000256" key="1">
    <source>
        <dbReference type="SAM" id="MobiDB-lite"/>
    </source>
</evidence>
<evidence type="ECO:0000256" key="2">
    <source>
        <dbReference type="SAM" id="SignalP"/>
    </source>
</evidence>
<feature type="compositionally biased region" description="Basic and acidic residues" evidence="1">
    <location>
        <begin position="132"/>
        <end position="155"/>
    </location>
</feature>
<dbReference type="EMBL" id="CAJPDT010000059">
    <property type="protein sequence ID" value="CAF9930840.1"/>
    <property type="molecule type" value="Genomic_DNA"/>
</dbReference>
<reference evidence="3" key="1">
    <citation type="submission" date="2021-03" db="EMBL/GenBank/DDBJ databases">
        <authorList>
            <person name="Tagirdzhanova G."/>
        </authorList>
    </citation>
    <scope>NUCLEOTIDE SEQUENCE</scope>
</reference>
<feature type="signal peptide" evidence="2">
    <location>
        <begin position="1"/>
        <end position="18"/>
    </location>
</feature>
<evidence type="ECO:0000313" key="4">
    <source>
        <dbReference type="Proteomes" id="UP000664534"/>
    </source>
</evidence>
<dbReference type="AlphaFoldDB" id="A0A8H3FVJ1"/>
<keyword evidence="2" id="KW-0732">Signal</keyword>